<evidence type="ECO:0000256" key="3">
    <source>
        <dbReference type="ARBA" id="ARBA00022737"/>
    </source>
</evidence>
<accession>A2DQL5</accession>
<dbReference type="PROSITE" id="PS00678">
    <property type="entry name" value="WD_REPEATS_1"/>
    <property type="match status" value="1"/>
</dbReference>
<keyword evidence="3" id="KW-0677">Repeat</keyword>
<gene>
    <name evidence="7" type="ORF">TVAG_266620</name>
</gene>
<dbReference type="PROSITE" id="PS50294">
    <property type="entry name" value="WD_REPEATS_REGION"/>
    <property type="match status" value="2"/>
</dbReference>
<dbReference type="GO" id="GO:0005634">
    <property type="term" value="C:nucleus"/>
    <property type="evidence" value="ECO:0000318"/>
    <property type="project" value="GO_Central"/>
</dbReference>
<name>A2DQL5_TRIV3</name>
<evidence type="ECO:0000256" key="5">
    <source>
        <dbReference type="PROSITE-ProRule" id="PRU00221"/>
    </source>
</evidence>
<feature type="repeat" description="WD" evidence="5">
    <location>
        <begin position="298"/>
        <end position="338"/>
    </location>
</feature>
<dbReference type="SMR" id="A2DQL5"/>
<protein>
    <recommendedName>
        <fullName evidence="6">NLE domain-containing protein</fullName>
    </recommendedName>
</protein>
<dbReference type="Pfam" id="PF00400">
    <property type="entry name" value="WD40"/>
    <property type="match status" value="4"/>
</dbReference>
<evidence type="ECO:0000259" key="6">
    <source>
        <dbReference type="Pfam" id="PF08154"/>
    </source>
</evidence>
<dbReference type="GO" id="GO:1990234">
    <property type="term" value="C:transferase complex"/>
    <property type="evidence" value="ECO:0007669"/>
    <property type="project" value="UniProtKB-ARBA"/>
</dbReference>
<dbReference type="VEuPathDB" id="TrichDB:TVAGG3_0591600"/>
<dbReference type="RefSeq" id="XP_001329522.1">
    <property type="nucleotide sequence ID" value="XM_001329487.1"/>
</dbReference>
<dbReference type="EMBL" id="DS113232">
    <property type="protein sequence ID" value="EAY17299.1"/>
    <property type="molecule type" value="Genomic_DNA"/>
</dbReference>
<dbReference type="SMART" id="SM00320">
    <property type="entry name" value="WD40"/>
    <property type="match status" value="6"/>
</dbReference>
<dbReference type="PANTHER" id="PTHR22847:SF637">
    <property type="entry name" value="WD REPEAT DOMAIN 5B"/>
    <property type="match status" value="1"/>
</dbReference>
<dbReference type="Proteomes" id="UP000001542">
    <property type="component" value="Unassembled WGS sequence"/>
</dbReference>
<dbReference type="Gene3D" id="2.130.10.10">
    <property type="entry name" value="YVTN repeat-like/Quinoprotein amine dehydrogenase"/>
    <property type="match status" value="2"/>
</dbReference>
<dbReference type="OMA" id="DHKYVEF"/>
<dbReference type="Pfam" id="PF08154">
    <property type="entry name" value="NLE"/>
    <property type="match status" value="1"/>
</dbReference>
<dbReference type="InterPro" id="IPR001680">
    <property type="entry name" value="WD40_rpt"/>
</dbReference>
<dbReference type="PROSITE" id="PS50082">
    <property type="entry name" value="WD_REPEATS_2"/>
    <property type="match status" value="4"/>
</dbReference>
<evidence type="ECO:0000256" key="4">
    <source>
        <dbReference type="ARBA" id="ARBA00023242"/>
    </source>
</evidence>
<dbReference type="FunCoup" id="A2DQL5">
    <property type="interactions" value="350"/>
</dbReference>
<dbReference type="OrthoDB" id="10251381at2759"/>
<evidence type="ECO:0000313" key="8">
    <source>
        <dbReference type="Proteomes" id="UP000001542"/>
    </source>
</evidence>
<evidence type="ECO:0000256" key="1">
    <source>
        <dbReference type="ARBA" id="ARBA00004604"/>
    </source>
</evidence>
<keyword evidence="8" id="KW-1185">Reference proteome</keyword>
<dbReference type="InterPro" id="IPR020472">
    <property type="entry name" value="WD40_PAC1"/>
</dbReference>
<dbReference type="eggNOG" id="KOG0313">
    <property type="taxonomic scope" value="Eukaryota"/>
</dbReference>
<dbReference type="InterPro" id="IPR015943">
    <property type="entry name" value="WD40/YVTN_repeat-like_dom_sf"/>
</dbReference>
<sequence length="372" mass="41639">MSETVRVKFVTKEQEYVLPMGDFAISTALNRKGLSDALNQALELEKPVPFDFKINGNFLRQSLAQAMRLYQISPEQILTLEYFPAFKPPELKDEQKTDDWISCIKYKNGELYYSLYNGTIHCGEKVYEFVEEGEDPVPFKSFAFIGDNTLIAGGLDGSGTVFTLDGSKQTQRLELHNSAVNAIATHQNVDQMFITAGADYCLALWSLALSNLQPFVGHTDSVTDVHWIEENTIVSSSLDRSIRLWDVNTFQEKYQMSSTSGILSISVEGPLIISAHTDRSVKLWDTRETEHRSVVREFKSHTNWVSKVLFMSNDVFVSGGYDGAVKAWNIGTGVPLCTISQHDEKVFALANENNTLAIGGTEQVIRKAAFTF</sequence>
<feature type="repeat" description="WD" evidence="5">
    <location>
        <begin position="263"/>
        <end position="294"/>
    </location>
</feature>
<dbReference type="InterPro" id="IPR012972">
    <property type="entry name" value="NLE"/>
</dbReference>
<dbReference type="STRING" id="5722.A2DQL5"/>
<dbReference type="CDD" id="cd00200">
    <property type="entry name" value="WD40"/>
    <property type="match status" value="1"/>
</dbReference>
<organism evidence="7 8">
    <name type="scientific">Trichomonas vaginalis (strain ATCC PRA-98 / G3)</name>
    <dbReference type="NCBI Taxonomy" id="412133"/>
    <lineage>
        <taxon>Eukaryota</taxon>
        <taxon>Metamonada</taxon>
        <taxon>Parabasalia</taxon>
        <taxon>Trichomonadida</taxon>
        <taxon>Trichomonadidae</taxon>
        <taxon>Trichomonas</taxon>
    </lineage>
</organism>
<feature type="domain" description="NLE" evidence="6">
    <location>
        <begin position="5"/>
        <end position="66"/>
    </location>
</feature>
<reference evidence="7" key="2">
    <citation type="journal article" date="2007" name="Science">
        <title>Draft genome sequence of the sexually transmitted pathogen Trichomonas vaginalis.</title>
        <authorList>
            <person name="Carlton J.M."/>
            <person name="Hirt R.P."/>
            <person name="Silva J.C."/>
            <person name="Delcher A.L."/>
            <person name="Schatz M."/>
            <person name="Zhao Q."/>
            <person name="Wortman J.R."/>
            <person name="Bidwell S.L."/>
            <person name="Alsmark U.C.M."/>
            <person name="Besteiro S."/>
            <person name="Sicheritz-Ponten T."/>
            <person name="Noel C.J."/>
            <person name="Dacks J.B."/>
            <person name="Foster P.G."/>
            <person name="Simillion C."/>
            <person name="Van de Peer Y."/>
            <person name="Miranda-Saavedra D."/>
            <person name="Barton G.J."/>
            <person name="Westrop G.D."/>
            <person name="Mueller S."/>
            <person name="Dessi D."/>
            <person name="Fiori P.L."/>
            <person name="Ren Q."/>
            <person name="Paulsen I."/>
            <person name="Zhang H."/>
            <person name="Bastida-Corcuera F.D."/>
            <person name="Simoes-Barbosa A."/>
            <person name="Brown M.T."/>
            <person name="Hayes R.D."/>
            <person name="Mukherjee M."/>
            <person name="Okumura C.Y."/>
            <person name="Schneider R."/>
            <person name="Smith A.J."/>
            <person name="Vanacova S."/>
            <person name="Villalvazo M."/>
            <person name="Haas B.J."/>
            <person name="Pertea M."/>
            <person name="Feldblyum T.V."/>
            <person name="Utterback T.R."/>
            <person name="Shu C.L."/>
            <person name="Osoegawa K."/>
            <person name="de Jong P.J."/>
            <person name="Hrdy I."/>
            <person name="Horvathova L."/>
            <person name="Zubacova Z."/>
            <person name="Dolezal P."/>
            <person name="Malik S.B."/>
            <person name="Logsdon J.M. Jr."/>
            <person name="Henze K."/>
            <person name="Gupta A."/>
            <person name="Wang C.C."/>
            <person name="Dunne R.L."/>
            <person name="Upcroft J.A."/>
            <person name="Upcroft P."/>
            <person name="White O."/>
            <person name="Salzberg S.L."/>
            <person name="Tang P."/>
            <person name="Chiu C.-H."/>
            <person name="Lee Y.-S."/>
            <person name="Embley T.M."/>
            <person name="Coombs G.H."/>
            <person name="Mottram J.C."/>
            <person name="Tachezy J."/>
            <person name="Fraser-Liggett C.M."/>
            <person name="Johnson P.J."/>
        </authorList>
    </citation>
    <scope>NUCLEOTIDE SEQUENCE [LARGE SCALE GENOMIC DNA]</scope>
    <source>
        <strain evidence="7">G3</strain>
    </source>
</reference>
<dbReference type="VEuPathDB" id="TrichDB:TVAG_266620"/>
<evidence type="ECO:0000313" key="7">
    <source>
        <dbReference type="EMBL" id="EAY17299.1"/>
    </source>
</evidence>
<dbReference type="PANTHER" id="PTHR22847">
    <property type="entry name" value="WD40 REPEAT PROTEIN"/>
    <property type="match status" value="1"/>
</dbReference>
<feature type="repeat" description="WD" evidence="5">
    <location>
        <begin position="173"/>
        <end position="207"/>
    </location>
</feature>
<proteinExistence type="predicted"/>
<feature type="repeat" description="WD" evidence="5">
    <location>
        <begin position="215"/>
        <end position="255"/>
    </location>
</feature>
<comment type="subcellular location">
    <subcellularLocation>
        <location evidence="1">Nucleus</location>
        <location evidence="1">Nucleolus</location>
    </subcellularLocation>
</comment>
<dbReference type="AlphaFoldDB" id="A2DQL5"/>
<dbReference type="InParanoid" id="A2DQL5"/>
<keyword evidence="2 5" id="KW-0853">WD repeat</keyword>
<dbReference type="PRINTS" id="PR00320">
    <property type="entry name" value="GPROTEINBRPT"/>
</dbReference>
<keyword evidence="4" id="KW-0539">Nucleus</keyword>
<dbReference type="GO" id="GO:0005730">
    <property type="term" value="C:nucleolus"/>
    <property type="evidence" value="ECO:0007669"/>
    <property type="project" value="UniProtKB-SubCell"/>
</dbReference>
<evidence type="ECO:0000256" key="2">
    <source>
        <dbReference type="ARBA" id="ARBA00022574"/>
    </source>
</evidence>
<reference evidence="7" key="1">
    <citation type="submission" date="2006-10" db="EMBL/GenBank/DDBJ databases">
        <authorList>
            <person name="Amadeo P."/>
            <person name="Zhao Q."/>
            <person name="Wortman J."/>
            <person name="Fraser-Liggett C."/>
            <person name="Carlton J."/>
        </authorList>
    </citation>
    <scope>NUCLEOTIDE SEQUENCE</scope>
    <source>
        <strain evidence="7">G3</strain>
    </source>
</reference>
<dbReference type="InterPro" id="IPR019775">
    <property type="entry name" value="WD40_repeat_CS"/>
</dbReference>
<dbReference type="SUPFAM" id="SSF50978">
    <property type="entry name" value="WD40 repeat-like"/>
    <property type="match status" value="1"/>
</dbReference>
<dbReference type="KEGG" id="tva:4775316"/>
<dbReference type="InterPro" id="IPR036322">
    <property type="entry name" value="WD40_repeat_dom_sf"/>
</dbReference>